<name>A0A445AM79_ARAHY</name>
<dbReference type="PANTHER" id="PTHR31234:SF32">
    <property type="entry name" value="LATE EMBRYOGENESIS ABUNDANT (LEA) HYDROXYPROLINE-RICH GLYCOPROTEIN FAMILY"/>
    <property type="match status" value="1"/>
</dbReference>
<evidence type="ECO:0000256" key="3">
    <source>
        <dbReference type="SAM" id="MobiDB-lite"/>
    </source>
</evidence>
<keyword evidence="2 4" id="KW-0472">Membrane</keyword>
<keyword evidence="4" id="KW-0812">Transmembrane</keyword>
<organism evidence="5 6">
    <name type="scientific">Arachis hypogaea</name>
    <name type="common">Peanut</name>
    <dbReference type="NCBI Taxonomy" id="3818"/>
    <lineage>
        <taxon>Eukaryota</taxon>
        <taxon>Viridiplantae</taxon>
        <taxon>Streptophyta</taxon>
        <taxon>Embryophyta</taxon>
        <taxon>Tracheophyta</taxon>
        <taxon>Spermatophyta</taxon>
        <taxon>Magnoliopsida</taxon>
        <taxon>eudicotyledons</taxon>
        <taxon>Gunneridae</taxon>
        <taxon>Pentapetalae</taxon>
        <taxon>rosids</taxon>
        <taxon>fabids</taxon>
        <taxon>Fabales</taxon>
        <taxon>Fabaceae</taxon>
        <taxon>Papilionoideae</taxon>
        <taxon>50 kb inversion clade</taxon>
        <taxon>dalbergioids sensu lato</taxon>
        <taxon>Dalbergieae</taxon>
        <taxon>Pterocarpus clade</taxon>
        <taxon>Arachis</taxon>
    </lineage>
</organism>
<evidence type="ECO:0000256" key="1">
    <source>
        <dbReference type="ARBA" id="ARBA00004370"/>
    </source>
</evidence>
<comment type="caution">
    <text evidence="5">The sequence shown here is derived from an EMBL/GenBank/DDBJ whole genome shotgun (WGS) entry which is preliminary data.</text>
</comment>
<dbReference type="STRING" id="3818.A0A445AM79"/>
<keyword evidence="4" id="KW-1133">Transmembrane helix</keyword>
<dbReference type="GO" id="GO:0005886">
    <property type="term" value="C:plasma membrane"/>
    <property type="evidence" value="ECO:0007669"/>
    <property type="project" value="TreeGrafter"/>
</dbReference>
<accession>A0A445AM79</accession>
<comment type="subcellular location">
    <subcellularLocation>
        <location evidence="1">Membrane</location>
    </subcellularLocation>
</comment>
<reference evidence="5 6" key="1">
    <citation type="submission" date="2019-01" db="EMBL/GenBank/DDBJ databases">
        <title>Sequencing of cultivated peanut Arachis hypogaea provides insights into genome evolution and oil improvement.</title>
        <authorList>
            <person name="Chen X."/>
        </authorList>
    </citation>
    <scope>NUCLEOTIDE SEQUENCE [LARGE SCALE GENOMIC DNA]</scope>
    <source>
        <strain evidence="6">cv. Fuhuasheng</strain>
        <tissue evidence="5">Leaves</tissue>
    </source>
</reference>
<feature type="region of interest" description="Disordered" evidence="3">
    <location>
        <begin position="1"/>
        <end position="50"/>
    </location>
</feature>
<evidence type="ECO:0000256" key="2">
    <source>
        <dbReference type="ARBA" id="ARBA00023136"/>
    </source>
</evidence>
<dbReference type="PANTHER" id="PTHR31234">
    <property type="entry name" value="LATE EMBRYOGENESIS ABUNDANT (LEA) HYDROXYPROLINE-RICH GLYCOPROTEIN FAMILY"/>
    <property type="match status" value="1"/>
</dbReference>
<dbReference type="AlphaFoldDB" id="A0A445AM79"/>
<dbReference type="GO" id="GO:0098542">
    <property type="term" value="P:defense response to other organism"/>
    <property type="evidence" value="ECO:0007669"/>
    <property type="project" value="InterPro"/>
</dbReference>
<evidence type="ECO:0000313" key="6">
    <source>
        <dbReference type="Proteomes" id="UP000289738"/>
    </source>
</evidence>
<evidence type="ECO:0000313" key="5">
    <source>
        <dbReference type="EMBL" id="RYR27562.1"/>
    </source>
</evidence>
<evidence type="ECO:0000256" key="4">
    <source>
        <dbReference type="SAM" id="Phobius"/>
    </source>
</evidence>
<feature type="compositionally biased region" description="Polar residues" evidence="3">
    <location>
        <begin position="1"/>
        <end position="14"/>
    </location>
</feature>
<dbReference type="Proteomes" id="UP000289738">
    <property type="component" value="Chromosome B01"/>
</dbReference>
<keyword evidence="6" id="KW-1185">Reference proteome</keyword>
<dbReference type="EMBL" id="SDMP01000011">
    <property type="protein sequence ID" value="RYR27562.1"/>
    <property type="molecule type" value="Genomic_DNA"/>
</dbReference>
<feature type="compositionally biased region" description="Basic and acidic residues" evidence="3">
    <location>
        <begin position="28"/>
        <end position="50"/>
    </location>
</feature>
<dbReference type="InterPro" id="IPR044839">
    <property type="entry name" value="NDR1-like"/>
</dbReference>
<feature type="transmembrane region" description="Helical" evidence="4">
    <location>
        <begin position="65"/>
        <end position="92"/>
    </location>
</feature>
<protein>
    <submittedName>
        <fullName evidence="5">Uncharacterized protein</fullName>
    </submittedName>
</protein>
<proteinExistence type="predicted"/>
<sequence>MAGLSRQDSTSKQVTDADKPPPHRTRRVSFDDESTNKSKNKNKNEKVKDLEAPDFRDKSGRSCMFMICAWTCIIIFTILIVLLFVGISYLAFLQSGMPSICIRQLNITKLQLDHQDKLSTTVFLLLRISNKNEKLTLLYSPLDVLVNSQGIKLGEDRIDKFSQKPQNDTDYHIKMENKNADVDRHAVEELNSDIQAKEVMYDIFVGGKIGLKLGGLEMANVPFLASCRHIKQSDVNLGRRPECDLRMFGFSVGIYNLIYMGISST</sequence>
<gene>
    <name evidence="5" type="ORF">Ahy_B01g051580</name>
</gene>